<keyword evidence="3" id="KW-1185">Reference proteome</keyword>
<accession>A0A4Y9SHL9</accession>
<feature type="compositionally biased region" description="Polar residues" evidence="1">
    <location>
        <begin position="129"/>
        <end position="142"/>
    </location>
</feature>
<evidence type="ECO:0000256" key="1">
    <source>
        <dbReference type="SAM" id="MobiDB-lite"/>
    </source>
</evidence>
<reference evidence="2 3" key="1">
    <citation type="submission" date="2019-03" db="EMBL/GenBank/DDBJ databases">
        <title>Draft Genome Sequence of Duganella callidus sp. nov., a Novel Duganella Species Isolated from Cultivated Soil.</title>
        <authorList>
            <person name="Raths R."/>
            <person name="Peta V."/>
            <person name="Bucking H."/>
        </authorList>
    </citation>
    <scope>NUCLEOTIDE SEQUENCE [LARGE SCALE GENOMIC DNA]</scope>
    <source>
        <strain evidence="2 3">DN04</strain>
    </source>
</reference>
<dbReference type="Proteomes" id="UP000297729">
    <property type="component" value="Unassembled WGS sequence"/>
</dbReference>
<gene>
    <name evidence="2" type="ORF">E4L98_11130</name>
</gene>
<sequence>MDYDTSQFNPARLLAKGTAGQLNGTAVAPAPAQPGDTVDPAYRAKATEAAVKFESFFIGHMLHQMREGVKTLAADDSPSKDRINDDMLDMADNLVADQLAGRRAFGVADAILRQLLPQPAAPAAPVKVSETQNLQPPLNSSL</sequence>
<protein>
    <submittedName>
        <fullName evidence="2">Uncharacterized protein</fullName>
    </submittedName>
</protein>
<evidence type="ECO:0000313" key="2">
    <source>
        <dbReference type="EMBL" id="TFW23610.1"/>
    </source>
</evidence>
<dbReference type="RefSeq" id="WP_135201631.1">
    <property type="nucleotide sequence ID" value="NZ_SPVG01000105.1"/>
</dbReference>
<organism evidence="2 3">
    <name type="scientific">Duganella callida</name>
    <dbReference type="NCBI Taxonomy" id="2561932"/>
    <lineage>
        <taxon>Bacteria</taxon>
        <taxon>Pseudomonadati</taxon>
        <taxon>Pseudomonadota</taxon>
        <taxon>Betaproteobacteria</taxon>
        <taxon>Burkholderiales</taxon>
        <taxon>Oxalobacteraceae</taxon>
        <taxon>Telluria group</taxon>
        <taxon>Duganella</taxon>
    </lineage>
</organism>
<evidence type="ECO:0000313" key="3">
    <source>
        <dbReference type="Proteomes" id="UP000297729"/>
    </source>
</evidence>
<dbReference type="AlphaFoldDB" id="A0A4Y9SHL9"/>
<name>A0A4Y9SHL9_9BURK</name>
<dbReference type="OrthoDB" id="9800413at2"/>
<comment type="caution">
    <text evidence="2">The sequence shown here is derived from an EMBL/GenBank/DDBJ whole genome shotgun (WGS) entry which is preliminary data.</text>
</comment>
<dbReference type="EMBL" id="SPVG01000105">
    <property type="protein sequence ID" value="TFW23610.1"/>
    <property type="molecule type" value="Genomic_DNA"/>
</dbReference>
<proteinExistence type="predicted"/>
<feature type="region of interest" description="Disordered" evidence="1">
    <location>
        <begin position="121"/>
        <end position="142"/>
    </location>
</feature>